<sequence>MANLLGPRIAIPPIIENRFTDITIARAMKIYFLEFSLLSMFLNMGKSIEKELNEPSCNNNDL</sequence>
<gene>
    <name evidence="1" type="ORF">rsdtw13_30550</name>
</gene>
<dbReference type="Proteomes" id="UP001058074">
    <property type="component" value="Unassembled WGS sequence"/>
</dbReference>
<reference evidence="1" key="1">
    <citation type="journal article" date="2025" name="Int. J. Syst. Evol. Microbiol.">
        <title>Inconstantimicrobium mannanitabidum sp. nov., a novel member of the family Clostridiaceae isolated from anoxic soil under the treatment of reductive soil disinfestation.</title>
        <authorList>
            <person name="Ueki A."/>
            <person name="Tonouchi A."/>
            <person name="Honma S."/>
            <person name="Kaku N."/>
            <person name="Ueki K."/>
        </authorList>
    </citation>
    <scope>NUCLEOTIDE SEQUENCE</scope>
    <source>
        <strain evidence="1">TW13</strain>
    </source>
</reference>
<proteinExistence type="predicted"/>
<evidence type="ECO:0000313" key="1">
    <source>
        <dbReference type="EMBL" id="GKX67797.1"/>
    </source>
</evidence>
<accession>A0ACB5RF20</accession>
<name>A0ACB5RF20_9CLOT</name>
<organism evidence="1 2">
    <name type="scientific">Inconstantimicrobium mannanitabidum</name>
    <dbReference type="NCBI Taxonomy" id="1604901"/>
    <lineage>
        <taxon>Bacteria</taxon>
        <taxon>Bacillati</taxon>
        <taxon>Bacillota</taxon>
        <taxon>Clostridia</taxon>
        <taxon>Eubacteriales</taxon>
        <taxon>Clostridiaceae</taxon>
        <taxon>Inconstantimicrobium</taxon>
    </lineage>
</organism>
<protein>
    <submittedName>
        <fullName evidence="1">Uncharacterized protein</fullName>
    </submittedName>
</protein>
<comment type="caution">
    <text evidence="1">The sequence shown here is derived from an EMBL/GenBank/DDBJ whole genome shotgun (WGS) entry which is preliminary data.</text>
</comment>
<dbReference type="EMBL" id="BROD01000001">
    <property type="protein sequence ID" value="GKX67797.1"/>
    <property type="molecule type" value="Genomic_DNA"/>
</dbReference>
<evidence type="ECO:0000313" key="2">
    <source>
        <dbReference type="Proteomes" id="UP001058074"/>
    </source>
</evidence>
<keyword evidence="2" id="KW-1185">Reference proteome</keyword>